<evidence type="ECO:0000313" key="4">
    <source>
        <dbReference type="Proteomes" id="UP000054770"/>
    </source>
</evidence>
<dbReference type="InterPro" id="IPR001303">
    <property type="entry name" value="Aldolase_II/adducin_N"/>
</dbReference>
<dbReference type="Pfam" id="PF00596">
    <property type="entry name" value="Aldolase_II"/>
    <property type="match status" value="1"/>
</dbReference>
<dbReference type="AlphaFoldDB" id="A0A158L241"/>
<proteinExistence type="inferred from homology"/>
<dbReference type="NCBIfam" id="NF005451">
    <property type="entry name" value="PRK07044.1"/>
    <property type="match status" value="1"/>
</dbReference>
<dbReference type="RefSeq" id="WP_087650123.1">
    <property type="nucleotide sequence ID" value="NZ_FCON02000293.1"/>
</dbReference>
<evidence type="ECO:0000313" key="3">
    <source>
        <dbReference type="EMBL" id="SAL87468.1"/>
    </source>
</evidence>
<dbReference type="Proteomes" id="UP000054770">
    <property type="component" value="Unassembled WGS sequence"/>
</dbReference>
<dbReference type="GO" id="GO:0005856">
    <property type="term" value="C:cytoskeleton"/>
    <property type="evidence" value="ECO:0007669"/>
    <property type="project" value="TreeGrafter"/>
</dbReference>
<dbReference type="InterPro" id="IPR036409">
    <property type="entry name" value="Aldolase_II/adducin_N_sf"/>
</dbReference>
<dbReference type="PANTHER" id="PTHR10672">
    <property type="entry name" value="ADDUCIN"/>
    <property type="match status" value="1"/>
</dbReference>
<gene>
    <name evidence="3" type="ORF">AWB68_08414</name>
</gene>
<dbReference type="GO" id="GO:0051015">
    <property type="term" value="F:actin filament binding"/>
    <property type="evidence" value="ECO:0007669"/>
    <property type="project" value="TreeGrafter"/>
</dbReference>
<dbReference type="Gene3D" id="3.40.225.10">
    <property type="entry name" value="Class II aldolase/adducin N-terminal domain"/>
    <property type="match status" value="1"/>
</dbReference>
<evidence type="ECO:0000259" key="2">
    <source>
        <dbReference type="SMART" id="SM01007"/>
    </source>
</evidence>
<protein>
    <submittedName>
        <fullName evidence="3">Aldolase II superfamily protein</fullName>
    </submittedName>
</protein>
<dbReference type="PANTHER" id="PTHR10672:SF3">
    <property type="entry name" value="PROTEIN HU-LI TAI SHAO"/>
    <property type="match status" value="1"/>
</dbReference>
<organism evidence="3 4">
    <name type="scientific">Caballeronia choica</name>
    <dbReference type="NCBI Taxonomy" id="326476"/>
    <lineage>
        <taxon>Bacteria</taxon>
        <taxon>Pseudomonadati</taxon>
        <taxon>Pseudomonadota</taxon>
        <taxon>Betaproteobacteria</taxon>
        <taxon>Burkholderiales</taxon>
        <taxon>Burkholderiaceae</taxon>
        <taxon>Caballeronia</taxon>
    </lineage>
</organism>
<dbReference type="EMBL" id="FCON02000293">
    <property type="protein sequence ID" value="SAL87468.1"/>
    <property type="molecule type" value="Genomic_DNA"/>
</dbReference>
<reference evidence="3" key="1">
    <citation type="submission" date="2016-01" db="EMBL/GenBank/DDBJ databases">
        <authorList>
            <person name="Peeters C."/>
        </authorList>
    </citation>
    <scope>NUCLEOTIDE SEQUENCE [LARGE SCALE GENOMIC DNA]</scope>
    <source>
        <strain evidence="3">LMG 22940</strain>
    </source>
</reference>
<name>A0A158L241_9BURK</name>
<evidence type="ECO:0000256" key="1">
    <source>
        <dbReference type="ARBA" id="ARBA00037961"/>
    </source>
</evidence>
<sequence>MSYPTDFKEIRERAGYTSDEDVRKRKYPTDFKCVREDVSTEEWQARVDLAACYRLVDLYGMSDLIYNHITVRIPGTEHFLINLYGMTYKEITASSLMKIDVEGNVISKPDTQYGLNSAGYVIHGAIHTARPEVNCVIHTHTCAGMAVSAMKCGLLPVTQHAMRFHGHIGYHDYEGPVLDLGERERLVKSLGQHNALILRNHGLITCGPSAAEAFNLLYQLEVSCRAQVDLMAAGASINMPSPEVIERTSSIFQPGKIRSYGILEWPAMLRRLEAEQRNNGYPQYDQ</sequence>
<keyword evidence="4" id="KW-1185">Reference proteome</keyword>
<dbReference type="SUPFAM" id="SSF53639">
    <property type="entry name" value="AraD/HMP-PK domain-like"/>
    <property type="match status" value="1"/>
</dbReference>
<comment type="similarity">
    <text evidence="1">Belongs to the aldolase class II family.</text>
</comment>
<feature type="domain" description="Class II aldolase/adducin N-terminal" evidence="2">
    <location>
        <begin position="47"/>
        <end position="228"/>
    </location>
</feature>
<accession>A0A158L241</accession>
<comment type="caution">
    <text evidence="3">The sequence shown here is derived from an EMBL/GenBank/DDBJ whole genome shotgun (WGS) entry which is preliminary data.</text>
</comment>
<dbReference type="SMART" id="SM01007">
    <property type="entry name" value="Aldolase_II"/>
    <property type="match status" value="1"/>
</dbReference>
<dbReference type="InterPro" id="IPR051017">
    <property type="entry name" value="Aldolase-II_Adducin_sf"/>
</dbReference>
<dbReference type="OrthoDB" id="8859181at2"/>